<dbReference type="PRINTS" id="PR00101">
    <property type="entry name" value="ATCASE"/>
</dbReference>
<comment type="similarity">
    <text evidence="6">Belongs to the aspartate/ornithine carbamoyltransferase superfamily.</text>
</comment>
<name>A0A2M7H541_9BACT</name>
<dbReference type="EMBL" id="PFGC01000009">
    <property type="protein sequence ID" value="PIW37348.1"/>
    <property type="molecule type" value="Genomic_DNA"/>
</dbReference>
<dbReference type="GO" id="GO:0016597">
    <property type="term" value="F:amino acid binding"/>
    <property type="evidence" value="ECO:0007669"/>
    <property type="project" value="InterPro"/>
</dbReference>
<evidence type="ECO:0000256" key="5">
    <source>
        <dbReference type="ARBA" id="ARBA00048859"/>
    </source>
</evidence>
<dbReference type="PANTHER" id="PTHR45753:SF6">
    <property type="entry name" value="ASPARTATE CARBAMOYLTRANSFERASE"/>
    <property type="match status" value="1"/>
</dbReference>
<keyword evidence="4" id="KW-0665">Pyrimidine biosynthesis</keyword>
<protein>
    <recommendedName>
        <fullName evidence="2">aspartate carbamoyltransferase</fullName>
        <ecNumber evidence="2">2.1.3.2</ecNumber>
    </recommendedName>
</protein>
<gene>
    <name evidence="9" type="ORF">COW24_00665</name>
</gene>
<dbReference type="InterPro" id="IPR036901">
    <property type="entry name" value="Asp/Orn_carbamoylTrfase_sf"/>
</dbReference>
<dbReference type="UniPathway" id="UPA00070">
    <property type="reaction ID" value="UER00116"/>
</dbReference>
<dbReference type="EC" id="2.1.3.2" evidence="2"/>
<evidence type="ECO:0000259" key="8">
    <source>
        <dbReference type="Pfam" id="PF02729"/>
    </source>
</evidence>
<dbReference type="GO" id="GO:0004070">
    <property type="term" value="F:aspartate carbamoyltransferase activity"/>
    <property type="evidence" value="ECO:0007669"/>
    <property type="project" value="UniProtKB-EC"/>
</dbReference>
<dbReference type="SUPFAM" id="SSF53671">
    <property type="entry name" value="Aspartate/ornithine carbamoyltransferase"/>
    <property type="match status" value="1"/>
</dbReference>
<evidence type="ECO:0000256" key="2">
    <source>
        <dbReference type="ARBA" id="ARBA00013008"/>
    </source>
</evidence>
<feature type="non-terminal residue" evidence="9">
    <location>
        <position position="1"/>
    </location>
</feature>
<keyword evidence="3 6" id="KW-0808">Transferase</keyword>
<dbReference type="InterPro" id="IPR006130">
    <property type="entry name" value="Asp/Orn_carbamoylTrfase"/>
</dbReference>
<dbReference type="FunFam" id="3.40.50.1370:FF:000002">
    <property type="entry name" value="Aspartate carbamoyltransferase 2"/>
    <property type="match status" value="1"/>
</dbReference>
<dbReference type="Proteomes" id="UP000230292">
    <property type="component" value="Unassembled WGS sequence"/>
</dbReference>
<evidence type="ECO:0000313" key="10">
    <source>
        <dbReference type="Proteomes" id="UP000230292"/>
    </source>
</evidence>
<evidence type="ECO:0000256" key="1">
    <source>
        <dbReference type="ARBA" id="ARBA00004852"/>
    </source>
</evidence>
<dbReference type="PRINTS" id="PR00100">
    <property type="entry name" value="AOTCASE"/>
</dbReference>
<organism evidence="9 10">
    <name type="scientific">Candidatus Kerfeldbacteria bacterium CG15_BIG_FIL_POST_REV_8_21_14_020_45_12</name>
    <dbReference type="NCBI Taxonomy" id="2014247"/>
    <lineage>
        <taxon>Bacteria</taxon>
        <taxon>Candidatus Kerfeldiibacteriota</taxon>
    </lineage>
</organism>
<evidence type="ECO:0000313" key="9">
    <source>
        <dbReference type="EMBL" id="PIW37348.1"/>
    </source>
</evidence>
<dbReference type="AlphaFoldDB" id="A0A2M7H541"/>
<dbReference type="InterPro" id="IPR006132">
    <property type="entry name" value="Asp/Orn_carbamoyltranf_P-bd"/>
</dbReference>
<evidence type="ECO:0000256" key="4">
    <source>
        <dbReference type="ARBA" id="ARBA00022975"/>
    </source>
</evidence>
<accession>A0A2M7H541</accession>
<dbReference type="Pfam" id="PF02729">
    <property type="entry name" value="OTCace_N"/>
    <property type="match status" value="1"/>
</dbReference>
<comment type="catalytic activity">
    <reaction evidence="5">
        <text>carbamoyl phosphate + L-aspartate = N-carbamoyl-L-aspartate + phosphate + H(+)</text>
        <dbReference type="Rhea" id="RHEA:20013"/>
        <dbReference type="ChEBI" id="CHEBI:15378"/>
        <dbReference type="ChEBI" id="CHEBI:29991"/>
        <dbReference type="ChEBI" id="CHEBI:32814"/>
        <dbReference type="ChEBI" id="CHEBI:43474"/>
        <dbReference type="ChEBI" id="CHEBI:58228"/>
        <dbReference type="EC" id="2.1.3.2"/>
    </reaction>
</comment>
<proteinExistence type="inferred from homology"/>
<feature type="domain" description="Aspartate/ornithine carbamoyltransferase carbamoyl-P binding" evidence="8">
    <location>
        <begin position="4"/>
        <end position="36"/>
    </location>
</feature>
<reference evidence="9 10" key="1">
    <citation type="submission" date="2017-09" db="EMBL/GenBank/DDBJ databases">
        <title>Depth-based differentiation of microbial function through sediment-hosted aquifers and enrichment of novel symbionts in the deep terrestrial subsurface.</title>
        <authorList>
            <person name="Probst A.J."/>
            <person name="Ladd B."/>
            <person name="Jarett J.K."/>
            <person name="Geller-Mcgrath D.E."/>
            <person name="Sieber C.M."/>
            <person name="Emerson J.B."/>
            <person name="Anantharaman K."/>
            <person name="Thomas B.C."/>
            <person name="Malmstrom R."/>
            <person name="Stieglmeier M."/>
            <person name="Klingl A."/>
            <person name="Woyke T."/>
            <person name="Ryan C.M."/>
            <person name="Banfield J.F."/>
        </authorList>
    </citation>
    <scope>NUCLEOTIDE SEQUENCE [LARGE SCALE GENOMIC DNA]</scope>
    <source>
        <strain evidence="9">CG15_BIG_FIL_POST_REV_8_21_14_020_45_12</strain>
    </source>
</reference>
<dbReference type="GO" id="GO:0006520">
    <property type="term" value="P:amino acid metabolic process"/>
    <property type="evidence" value="ECO:0007669"/>
    <property type="project" value="InterPro"/>
</dbReference>
<dbReference type="InterPro" id="IPR006131">
    <property type="entry name" value="Asp_carbamoyltransf_Asp/Orn-bd"/>
</dbReference>
<dbReference type="PANTHER" id="PTHR45753">
    <property type="entry name" value="ORNITHINE CARBAMOYLTRANSFERASE, MITOCHONDRIAL"/>
    <property type="match status" value="1"/>
</dbReference>
<feature type="domain" description="Aspartate/ornithine carbamoyltransferase Asp/Orn-binding" evidence="7">
    <location>
        <begin position="43"/>
        <end position="193"/>
    </location>
</feature>
<evidence type="ECO:0000256" key="6">
    <source>
        <dbReference type="RuleBase" id="RU003634"/>
    </source>
</evidence>
<evidence type="ECO:0000256" key="3">
    <source>
        <dbReference type="ARBA" id="ARBA00022679"/>
    </source>
</evidence>
<evidence type="ECO:0000259" key="7">
    <source>
        <dbReference type="Pfam" id="PF00185"/>
    </source>
</evidence>
<comment type="caution">
    <text evidence="9">The sequence shown here is derived from an EMBL/GenBank/DDBJ whole genome shotgun (WGS) entry which is preliminary data.</text>
</comment>
<dbReference type="GO" id="GO:0044205">
    <property type="term" value="P:'de novo' UMP biosynthetic process"/>
    <property type="evidence" value="ECO:0007669"/>
    <property type="project" value="UniProtKB-UniPathway"/>
</dbReference>
<dbReference type="Gene3D" id="3.40.50.1370">
    <property type="entry name" value="Aspartate/ornithine carbamoyltransferase"/>
    <property type="match status" value="2"/>
</dbReference>
<sequence length="200" mass="22006">GAASKAAAVAEHPVINAGDGANEHPTQTLIDLHAIQSSQGKIDGLTIALVGDLKYGRVPHSLAKALSLYPATRQIWIAPDSLRMPEDIRQRIISAGVDVKETSDLSVALAEADVIYMTRVQAERFEDQAEYDQVKDIYVLQPELLTTVKPNLRILHALPRRYEIPESIDKTKYAYYFEQAKGGVPVRASLLTHILGQVKP</sequence>
<dbReference type="Pfam" id="PF00185">
    <property type="entry name" value="OTCace"/>
    <property type="match status" value="1"/>
</dbReference>
<comment type="pathway">
    <text evidence="1">Pyrimidine metabolism; UMP biosynthesis via de novo pathway; (S)-dihydroorotate from bicarbonate: step 2/3.</text>
</comment>